<dbReference type="GO" id="GO:0016747">
    <property type="term" value="F:acyltransferase activity, transferring groups other than amino-acyl groups"/>
    <property type="evidence" value="ECO:0007669"/>
    <property type="project" value="InterPro"/>
</dbReference>
<evidence type="ECO:0000313" key="3">
    <source>
        <dbReference type="EMBL" id="CAF9930015.1"/>
    </source>
</evidence>
<dbReference type="Proteomes" id="UP000664521">
    <property type="component" value="Unassembled WGS sequence"/>
</dbReference>
<feature type="region of interest" description="Disordered" evidence="1">
    <location>
        <begin position="31"/>
        <end position="58"/>
    </location>
</feature>
<reference evidence="3" key="1">
    <citation type="submission" date="2021-03" db="EMBL/GenBank/DDBJ databases">
        <authorList>
            <person name="Tagirdzhanova G."/>
        </authorList>
    </citation>
    <scope>NUCLEOTIDE SEQUENCE</scope>
</reference>
<accession>A0A8H3FU27</accession>
<dbReference type="SUPFAM" id="SSF55729">
    <property type="entry name" value="Acyl-CoA N-acyltransferases (Nat)"/>
    <property type="match status" value="1"/>
</dbReference>
<evidence type="ECO:0000256" key="1">
    <source>
        <dbReference type="SAM" id="MobiDB-lite"/>
    </source>
</evidence>
<sequence length="223" mass="24670">MASRNLQQRKGYMVEAVELLSRLTLRSIKGRSKSIEDTEKASKGFLPTNDEEDGGEEKSYKVVYAVHSTHQNPNSDSAKSESQSFEPEKISTELVGLVTLKSVDSSSLALPEYLTIPADAAASTLSLDLGYMFLPAAWGKGLATETLNAVFKCCGKAQSFWTPYSKVYVRAIVNEENPASMRVMQKTGMTEKGIYEWTGQPVFLAGKWVERSSLHIYGMHLLE</sequence>
<dbReference type="Gene3D" id="3.40.630.30">
    <property type="match status" value="1"/>
</dbReference>
<keyword evidence="4" id="KW-1185">Reference proteome</keyword>
<organism evidence="3 4">
    <name type="scientific">Heterodermia speciosa</name>
    <dbReference type="NCBI Taxonomy" id="116794"/>
    <lineage>
        <taxon>Eukaryota</taxon>
        <taxon>Fungi</taxon>
        <taxon>Dikarya</taxon>
        <taxon>Ascomycota</taxon>
        <taxon>Pezizomycotina</taxon>
        <taxon>Lecanoromycetes</taxon>
        <taxon>OSLEUM clade</taxon>
        <taxon>Lecanoromycetidae</taxon>
        <taxon>Caliciales</taxon>
        <taxon>Physciaceae</taxon>
        <taxon>Heterodermia</taxon>
    </lineage>
</organism>
<proteinExistence type="predicted"/>
<dbReference type="InterPro" id="IPR016181">
    <property type="entry name" value="Acyl_CoA_acyltransferase"/>
</dbReference>
<dbReference type="Pfam" id="PF13302">
    <property type="entry name" value="Acetyltransf_3"/>
    <property type="match status" value="1"/>
</dbReference>
<feature type="domain" description="N-acetyltransferase" evidence="2">
    <location>
        <begin position="95"/>
        <end position="190"/>
    </location>
</feature>
<dbReference type="PANTHER" id="PTHR43792">
    <property type="entry name" value="GNAT FAMILY, PUTATIVE (AFU_ORTHOLOGUE AFUA_3G00765)-RELATED-RELATED"/>
    <property type="match status" value="1"/>
</dbReference>
<dbReference type="PANTHER" id="PTHR43792:SF1">
    <property type="entry name" value="N-ACETYLTRANSFERASE DOMAIN-CONTAINING PROTEIN"/>
    <property type="match status" value="1"/>
</dbReference>
<dbReference type="OrthoDB" id="4072826at2759"/>
<dbReference type="EMBL" id="CAJPDS010000054">
    <property type="protein sequence ID" value="CAF9930015.1"/>
    <property type="molecule type" value="Genomic_DNA"/>
</dbReference>
<gene>
    <name evidence="3" type="ORF">HETSPECPRED_007516</name>
</gene>
<dbReference type="InterPro" id="IPR051531">
    <property type="entry name" value="N-acetyltransferase"/>
</dbReference>
<evidence type="ECO:0000313" key="4">
    <source>
        <dbReference type="Proteomes" id="UP000664521"/>
    </source>
</evidence>
<comment type="caution">
    <text evidence="3">The sequence shown here is derived from an EMBL/GenBank/DDBJ whole genome shotgun (WGS) entry which is preliminary data.</text>
</comment>
<evidence type="ECO:0000259" key="2">
    <source>
        <dbReference type="Pfam" id="PF13302"/>
    </source>
</evidence>
<feature type="compositionally biased region" description="Basic and acidic residues" evidence="1">
    <location>
        <begin position="33"/>
        <end position="42"/>
    </location>
</feature>
<dbReference type="AlphaFoldDB" id="A0A8H3FU27"/>
<protein>
    <recommendedName>
        <fullName evidence="2">N-acetyltransferase domain-containing protein</fullName>
    </recommendedName>
</protein>
<name>A0A8H3FU27_9LECA</name>
<dbReference type="InterPro" id="IPR000182">
    <property type="entry name" value="GNAT_dom"/>
</dbReference>